<accession>A0A1E1WI38</accession>
<proteinExistence type="inferred from homology"/>
<reference evidence="7" key="1">
    <citation type="submission" date="2015-09" db="EMBL/GenBank/DDBJ databases">
        <title>De novo assembly of Pectinophora gossypiella (Pink Bollworm) gut transcriptome.</title>
        <authorList>
            <person name="Tassone E.E."/>
        </authorList>
    </citation>
    <scope>NUCLEOTIDE SEQUENCE</scope>
</reference>
<sequence length="317" mass="34773">MGKILLCLAVIFLACYTCYGTDLGTKDSGWGQLNQYYVYSRDNTFVPKRIYPTLESADVDARDFRSKVVILVHDHGQSHASSFDATIRYALLAAEDVTIIVVDWSVVAGWQYWNSVFRADSVALNIAELIRVLLVHNRVTYANLHMIGFGLGAHVVAFAARQIDGGVVARITGLNPSVLQGAFFHDYLKRGDAVYVEVIHTDGDGIGMGTPIGNVDFFPNGGTLQPGCGHRTIDNECNHRRAYELFAASIHGVSLIGQRCPQNVEISSGNCRGYDLAMGENVLIKYGSGSFYVDTSNITSFEQLYLLTPEIPDSEST</sequence>
<dbReference type="Pfam" id="PF00151">
    <property type="entry name" value="Lipase"/>
    <property type="match status" value="1"/>
</dbReference>
<dbReference type="GO" id="GO:0005615">
    <property type="term" value="C:extracellular space"/>
    <property type="evidence" value="ECO:0007669"/>
    <property type="project" value="TreeGrafter"/>
</dbReference>
<feature type="chain" id="PRO_5009115391" description="Lipase domain-containing protein" evidence="5">
    <location>
        <begin position="21"/>
        <end position="317"/>
    </location>
</feature>
<evidence type="ECO:0000256" key="4">
    <source>
        <dbReference type="RuleBase" id="RU004262"/>
    </source>
</evidence>
<dbReference type="InterPro" id="IPR000734">
    <property type="entry name" value="TAG_lipase"/>
</dbReference>
<dbReference type="PRINTS" id="PR00821">
    <property type="entry name" value="TAGLIPASE"/>
</dbReference>
<evidence type="ECO:0000256" key="1">
    <source>
        <dbReference type="ARBA" id="ARBA00004613"/>
    </source>
</evidence>
<dbReference type="InterPro" id="IPR013818">
    <property type="entry name" value="Lipase"/>
</dbReference>
<feature type="signal peptide" evidence="5">
    <location>
        <begin position="1"/>
        <end position="20"/>
    </location>
</feature>
<feature type="domain" description="Lipase" evidence="6">
    <location>
        <begin position="63"/>
        <end position="271"/>
    </location>
</feature>
<dbReference type="GO" id="GO:0016042">
    <property type="term" value="P:lipid catabolic process"/>
    <property type="evidence" value="ECO:0007669"/>
    <property type="project" value="TreeGrafter"/>
</dbReference>
<evidence type="ECO:0000259" key="6">
    <source>
        <dbReference type="Pfam" id="PF00151"/>
    </source>
</evidence>
<dbReference type="GO" id="GO:0016298">
    <property type="term" value="F:lipase activity"/>
    <property type="evidence" value="ECO:0007669"/>
    <property type="project" value="InterPro"/>
</dbReference>
<comment type="subcellular location">
    <subcellularLocation>
        <location evidence="1">Secreted</location>
    </subcellularLocation>
</comment>
<evidence type="ECO:0000256" key="5">
    <source>
        <dbReference type="SAM" id="SignalP"/>
    </source>
</evidence>
<organism evidence="7">
    <name type="scientific">Pectinophora gossypiella</name>
    <name type="common">Cotton pink bollworm</name>
    <name type="synonym">Depressaria gossypiella</name>
    <dbReference type="NCBI Taxonomy" id="13191"/>
    <lineage>
        <taxon>Eukaryota</taxon>
        <taxon>Metazoa</taxon>
        <taxon>Ecdysozoa</taxon>
        <taxon>Arthropoda</taxon>
        <taxon>Hexapoda</taxon>
        <taxon>Insecta</taxon>
        <taxon>Pterygota</taxon>
        <taxon>Neoptera</taxon>
        <taxon>Endopterygota</taxon>
        <taxon>Lepidoptera</taxon>
        <taxon>Glossata</taxon>
        <taxon>Ditrysia</taxon>
        <taxon>Gelechioidea</taxon>
        <taxon>Gelechiidae</taxon>
        <taxon>Apatetrinae</taxon>
        <taxon>Pectinophora</taxon>
    </lineage>
</organism>
<dbReference type="AlphaFoldDB" id="A0A1E1WI38"/>
<gene>
    <name evidence="7" type="ORF">g.3843</name>
</gene>
<name>A0A1E1WI38_PECGO</name>
<dbReference type="OrthoDB" id="199913at2759"/>
<dbReference type="Gene3D" id="3.40.50.1820">
    <property type="entry name" value="alpha/beta hydrolase"/>
    <property type="match status" value="1"/>
</dbReference>
<dbReference type="InterPro" id="IPR029058">
    <property type="entry name" value="AB_hydrolase_fold"/>
</dbReference>
<evidence type="ECO:0000256" key="2">
    <source>
        <dbReference type="ARBA" id="ARBA00010701"/>
    </source>
</evidence>
<protein>
    <recommendedName>
        <fullName evidence="6">Lipase domain-containing protein</fullName>
    </recommendedName>
</protein>
<dbReference type="PANTHER" id="PTHR11610">
    <property type="entry name" value="LIPASE"/>
    <property type="match status" value="1"/>
</dbReference>
<evidence type="ECO:0000256" key="3">
    <source>
        <dbReference type="ARBA" id="ARBA00022525"/>
    </source>
</evidence>
<evidence type="ECO:0000313" key="7">
    <source>
        <dbReference type="EMBL" id="JAT86511.1"/>
    </source>
</evidence>
<keyword evidence="3" id="KW-0964">Secreted</keyword>
<dbReference type="SUPFAM" id="SSF53474">
    <property type="entry name" value="alpha/beta-Hydrolases"/>
    <property type="match status" value="1"/>
</dbReference>
<dbReference type="EMBL" id="GDQN01004543">
    <property type="protein sequence ID" value="JAT86511.1"/>
    <property type="molecule type" value="Transcribed_RNA"/>
</dbReference>
<dbReference type="PROSITE" id="PS51257">
    <property type="entry name" value="PROKAR_LIPOPROTEIN"/>
    <property type="match status" value="1"/>
</dbReference>
<comment type="similarity">
    <text evidence="2 4">Belongs to the AB hydrolase superfamily. Lipase family.</text>
</comment>
<keyword evidence="5" id="KW-0732">Signal</keyword>